<comment type="caution">
    <text evidence="4">The sequence shown here is derived from an EMBL/GenBank/DDBJ whole genome shotgun (WGS) entry which is preliminary data.</text>
</comment>
<evidence type="ECO:0000256" key="1">
    <source>
        <dbReference type="ARBA" id="ARBA00010365"/>
    </source>
</evidence>
<dbReference type="AlphaFoldDB" id="A0A9P7YD53"/>
<dbReference type="PANTHER" id="PTHR14015">
    <property type="entry name" value="OPIOID GROWTH FACTOR RECEPTOR OGFR ZETA-TYPE OPIOID RECEPTOR"/>
    <property type="match status" value="1"/>
</dbReference>
<dbReference type="EMBL" id="MU251621">
    <property type="protein sequence ID" value="KAG9231146.1"/>
    <property type="molecule type" value="Genomic_DNA"/>
</dbReference>
<keyword evidence="4" id="KW-0675">Receptor</keyword>
<dbReference type="InterPro" id="IPR039574">
    <property type="entry name" value="OGFr"/>
</dbReference>
<feature type="compositionally biased region" description="Basic and acidic residues" evidence="2">
    <location>
        <begin position="226"/>
        <end position="240"/>
    </location>
</feature>
<organism evidence="4 5">
    <name type="scientific">Amylocarpus encephaloides</name>
    <dbReference type="NCBI Taxonomy" id="45428"/>
    <lineage>
        <taxon>Eukaryota</taxon>
        <taxon>Fungi</taxon>
        <taxon>Dikarya</taxon>
        <taxon>Ascomycota</taxon>
        <taxon>Pezizomycotina</taxon>
        <taxon>Leotiomycetes</taxon>
        <taxon>Helotiales</taxon>
        <taxon>Helotiales incertae sedis</taxon>
        <taxon>Amylocarpus</taxon>
    </lineage>
</organism>
<evidence type="ECO:0000259" key="3">
    <source>
        <dbReference type="Pfam" id="PF04664"/>
    </source>
</evidence>
<gene>
    <name evidence="4" type="ORF">BJ875DRAFT_470372</name>
</gene>
<feature type="compositionally biased region" description="Acidic residues" evidence="2">
    <location>
        <begin position="209"/>
        <end position="225"/>
    </location>
</feature>
<reference evidence="4" key="1">
    <citation type="journal article" date="2021" name="IMA Fungus">
        <title>Genomic characterization of three marine fungi, including Emericellopsis atlantica sp. nov. with signatures of a generalist lifestyle and marine biomass degradation.</title>
        <authorList>
            <person name="Hagestad O.C."/>
            <person name="Hou L."/>
            <person name="Andersen J.H."/>
            <person name="Hansen E.H."/>
            <person name="Altermark B."/>
            <person name="Li C."/>
            <person name="Kuhnert E."/>
            <person name="Cox R.J."/>
            <person name="Crous P.W."/>
            <person name="Spatafora J.W."/>
            <person name="Lail K."/>
            <person name="Amirebrahimi M."/>
            <person name="Lipzen A."/>
            <person name="Pangilinan J."/>
            <person name="Andreopoulos W."/>
            <person name="Hayes R.D."/>
            <person name="Ng V."/>
            <person name="Grigoriev I.V."/>
            <person name="Jackson S.A."/>
            <person name="Sutton T.D.S."/>
            <person name="Dobson A.D.W."/>
            <person name="Rama T."/>
        </authorList>
    </citation>
    <scope>NUCLEOTIDE SEQUENCE</scope>
    <source>
        <strain evidence="4">TRa018bII</strain>
    </source>
</reference>
<name>A0A9P7YD53_9HELO</name>
<evidence type="ECO:0000313" key="5">
    <source>
        <dbReference type="Proteomes" id="UP000824998"/>
    </source>
</evidence>
<dbReference type="OrthoDB" id="9030204at2759"/>
<dbReference type="InterPro" id="IPR006757">
    <property type="entry name" value="OGF_rcpt"/>
</dbReference>
<evidence type="ECO:0000256" key="2">
    <source>
        <dbReference type="SAM" id="MobiDB-lite"/>
    </source>
</evidence>
<accession>A0A9P7YD53</accession>
<proteinExistence type="inferred from homology"/>
<comment type="similarity">
    <text evidence="1">Belongs to the opioid growth factor receptor family.</text>
</comment>
<dbReference type="PANTHER" id="PTHR14015:SF2">
    <property type="entry name" value="OPIOID GROWTH FACTOR RECEPTOR (OGFR) CONSERVED DOMAIN-CONTAINING PROTEIN"/>
    <property type="match status" value="1"/>
</dbReference>
<feature type="region of interest" description="Disordered" evidence="2">
    <location>
        <begin position="202"/>
        <end position="247"/>
    </location>
</feature>
<dbReference type="GO" id="GO:0140625">
    <property type="term" value="F:opioid growth factor receptor activity"/>
    <property type="evidence" value="ECO:0007669"/>
    <property type="project" value="InterPro"/>
</dbReference>
<dbReference type="Pfam" id="PF04664">
    <property type="entry name" value="OGFr_N"/>
    <property type="match status" value="1"/>
</dbReference>
<feature type="domain" description="Opioid growth factor receptor (OGFr) conserved" evidence="3">
    <location>
        <begin position="34"/>
        <end position="147"/>
    </location>
</feature>
<protein>
    <submittedName>
        <fullName evidence="4">Opioid growth factor receptor conserved region-domain-containing protein</fullName>
    </submittedName>
</protein>
<dbReference type="Proteomes" id="UP000824998">
    <property type="component" value="Unassembled WGS sequence"/>
</dbReference>
<keyword evidence="5" id="KW-1185">Reference proteome</keyword>
<sequence length="247" mass="28389">MSYARSAGLISFYEGTGTDQQGHRLTEILAWGDRELEVSHNYIQTLFPLPEESGFQGGVPVVDQRVFEAFRTRDDLRENLLKSFKRILAFYGLALDEDDDGGAVVNKGPNYNSNPKVWNQPMDHNHLRITRIIRSLRVLGLEDEAVAFYATLVANSRRSSSRSREYWRRAAFRSLNIRPNDEYVDDHDLSVGETFLRNYELDKAKSEEQEGEDEDVDEPETEEVVEAGKETPFKDEADNRPRKKARV</sequence>
<evidence type="ECO:0000313" key="4">
    <source>
        <dbReference type="EMBL" id="KAG9231146.1"/>
    </source>
</evidence>
<dbReference type="GO" id="GO:0016020">
    <property type="term" value="C:membrane"/>
    <property type="evidence" value="ECO:0007669"/>
    <property type="project" value="InterPro"/>
</dbReference>